<dbReference type="InterPro" id="IPR036390">
    <property type="entry name" value="WH_DNA-bd_sf"/>
</dbReference>
<dbReference type="GO" id="GO:0003677">
    <property type="term" value="F:DNA binding"/>
    <property type="evidence" value="ECO:0007669"/>
    <property type="project" value="UniProtKB-KW"/>
</dbReference>
<feature type="domain" description="TFIIF beta subunit N-terminal" evidence="8">
    <location>
        <begin position="20"/>
        <end position="51"/>
    </location>
</feature>
<protein>
    <submittedName>
        <fullName evidence="9">TFIIF subunit</fullName>
    </submittedName>
</protein>
<dbReference type="SUPFAM" id="SSF50916">
    <property type="entry name" value="Rap30/74 interaction domains"/>
    <property type="match status" value="1"/>
</dbReference>
<reference evidence="9 10" key="1">
    <citation type="submission" date="2015-12" db="EMBL/GenBank/DDBJ databases">
        <title>Dictyostelia acquired genes for synthesis and detection of signals that induce cell-type specialization by lateral gene transfer from prokaryotes.</title>
        <authorList>
            <person name="Gloeckner G."/>
            <person name="Schaap P."/>
        </authorList>
    </citation>
    <scope>NUCLEOTIDE SEQUENCE [LARGE SCALE GENOMIC DNA]</scope>
    <source>
        <strain evidence="9 10">TK</strain>
    </source>
</reference>
<evidence type="ECO:0000256" key="4">
    <source>
        <dbReference type="ARBA" id="ARBA00023125"/>
    </source>
</evidence>
<evidence type="ECO:0000256" key="3">
    <source>
        <dbReference type="ARBA" id="ARBA00023015"/>
    </source>
</evidence>
<proteinExistence type="inferred from homology"/>
<evidence type="ECO:0000256" key="5">
    <source>
        <dbReference type="ARBA" id="ARBA00023163"/>
    </source>
</evidence>
<evidence type="ECO:0000256" key="1">
    <source>
        <dbReference type="ARBA" id="ARBA00004123"/>
    </source>
</evidence>
<keyword evidence="10" id="KW-1185">Reference proteome</keyword>
<dbReference type="AlphaFoldDB" id="A0A151ZEE5"/>
<sequence length="231" mass="26435">MNEDRNDSLVGEINTDNAENQVWLVKVPKFLVDHWKTRGTNEVGKIHIKGGNNIFLSVSGVDIYEEFQLTTSPIPENQPIKIFSQDKDGALALEGNIGLKCDLRMNINSATYRNLCKKRTTLYNTRTSVIKKLDDTKPIYVNSKFKLSAKMPVSSVAVKSTADKMERKSEDEVIDMLLNAFEENKYYDLKTLVQITEQPMSYLKQILLKTCDLNRSGPNKNMYQIKPEYTR</sequence>
<dbReference type="OrthoDB" id="26094at2759"/>
<comment type="similarity">
    <text evidence="2">Belongs to the TFIIF beta subunit family.</text>
</comment>
<dbReference type="SUPFAM" id="SSF46785">
    <property type="entry name" value="Winged helix' DNA-binding domain"/>
    <property type="match status" value="1"/>
</dbReference>
<dbReference type="FunFam" id="1.10.10.10:FF:000035">
    <property type="entry name" value="General transcription factor IIF subunit 2"/>
    <property type="match status" value="1"/>
</dbReference>
<dbReference type="Pfam" id="PF02270">
    <property type="entry name" value="TFIIF_beta"/>
    <property type="match status" value="1"/>
</dbReference>
<gene>
    <name evidence="9" type="ORF">DLAC_06267</name>
</gene>
<dbReference type="EMBL" id="LODT01000029">
    <property type="protein sequence ID" value="KYQ92305.1"/>
    <property type="molecule type" value="Genomic_DNA"/>
</dbReference>
<evidence type="ECO:0000259" key="8">
    <source>
        <dbReference type="Pfam" id="PF17683"/>
    </source>
</evidence>
<dbReference type="InterPro" id="IPR040450">
    <property type="entry name" value="TFIIF_beta_HTH"/>
</dbReference>
<comment type="subcellular location">
    <subcellularLocation>
        <location evidence="1">Nucleus</location>
    </subcellularLocation>
</comment>
<feature type="domain" description="TFIIF beta subunit HTH" evidence="7">
    <location>
        <begin position="167"/>
        <end position="229"/>
    </location>
</feature>
<dbReference type="Gene3D" id="1.10.10.10">
    <property type="entry name" value="Winged helix-like DNA-binding domain superfamily/Winged helix DNA-binding domain"/>
    <property type="match status" value="1"/>
</dbReference>
<accession>A0A151ZEE5</accession>
<evidence type="ECO:0000313" key="9">
    <source>
        <dbReference type="EMBL" id="KYQ92305.1"/>
    </source>
</evidence>
<dbReference type="InterPro" id="IPR011039">
    <property type="entry name" value="TFIIF_interaction"/>
</dbReference>
<dbReference type="GO" id="GO:0006367">
    <property type="term" value="P:transcription initiation at RNA polymerase II promoter"/>
    <property type="evidence" value="ECO:0007669"/>
    <property type="project" value="InterPro"/>
</dbReference>
<dbReference type="InterPro" id="IPR040504">
    <property type="entry name" value="TFIIF_beta_N"/>
</dbReference>
<organism evidence="9 10">
    <name type="scientific">Tieghemostelium lacteum</name>
    <name type="common">Slime mold</name>
    <name type="synonym">Dictyostelium lacteum</name>
    <dbReference type="NCBI Taxonomy" id="361077"/>
    <lineage>
        <taxon>Eukaryota</taxon>
        <taxon>Amoebozoa</taxon>
        <taxon>Evosea</taxon>
        <taxon>Eumycetozoa</taxon>
        <taxon>Dictyostelia</taxon>
        <taxon>Dictyosteliales</taxon>
        <taxon>Raperosteliaceae</taxon>
        <taxon>Tieghemostelium</taxon>
    </lineage>
</organism>
<evidence type="ECO:0000256" key="6">
    <source>
        <dbReference type="ARBA" id="ARBA00023242"/>
    </source>
</evidence>
<dbReference type="PANTHER" id="PTHR10445">
    <property type="entry name" value="GENERAL TRANSCRIPTION FACTOR IIF SUBUNIT 2"/>
    <property type="match status" value="1"/>
</dbReference>
<dbReference type="Pfam" id="PF17683">
    <property type="entry name" value="TFIIF_beta_N"/>
    <property type="match status" value="1"/>
</dbReference>
<dbReference type="CDD" id="cd07980">
    <property type="entry name" value="TFIIF_beta"/>
    <property type="match status" value="1"/>
</dbReference>
<dbReference type="InterPro" id="IPR003196">
    <property type="entry name" value="TFIIF_beta"/>
</dbReference>
<dbReference type="FunCoup" id="A0A151ZEE5">
    <property type="interactions" value="350"/>
</dbReference>
<keyword evidence="6" id="KW-0539">Nucleus</keyword>
<keyword evidence="5" id="KW-0804">Transcription</keyword>
<dbReference type="InterPro" id="IPR036388">
    <property type="entry name" value="WH-like_DNA-bd_sf"/>
</dbReference>
<dbReference type="Proteomes" id="UP000076078">
    <property type="component" value="Unassembled WGS sequence"/>
</dbReference>
<dbReference type="InParanoid" id="A0A151ZEE5"/>
<name>A0A151ZEE5_TIELA</name>
<evidence type="ECO:0000256" key="2">
    <source>
        <dbReference type="ARBA" id="ARBA00009543"/>
    </source>
</evidence>
<evidence type="ECO:0000259" key="7">
    <source>
        <dbReference type="Pfam" id="PF02270"/>
    </source>
</evidence>
<evidence type="ECO:0000313" key="10">
    <source>
        <dbReference type="Proteomes" id="UP000076078"/>
    </source>
</evidence>
<comment type="caution">
    <text evidence="9">The sequence shown here is derived from an EMBL/GenBank/DDBJ whole genome shotgun (WGS) entry which is preliminary data.</text>
</comment>
<dbReference type="OMA" id="PIADNCY"/>
<keyword evidence="3" id="KW-0805">Transcription regulation</keyword>
<dbReference type="STRING" id="361077.A0A151ZEE5"/>
<dbReference type="GO" id="GO:0005674">
    <property type="term" value="C:transcription factor TFIIF complex"/>
    <property type="evidence" value="ECO:0007669"/>
    <property type="project" value="InterPro"/>
</dbReference>
<keyword evidence="4" id="KW-0238">DNA-binding</keyword>
<dbReference type="PANTHER" id="PTHR10445:SF0">
    <property type="entry name" value="GENERAL TRANSCRIPTION FACTOR IIF SUBUNIT 2"/>
    <property type="match status" value="1"/>
</dbReference>